<feature type="non-terminal residue" evidence="1">
    <location>
        <position position="31"/>
    </location>
</feature>
<dbReference type="AlphaFoldDB" id="X1JTW1"/>
<sequence>EVGRKSTLAGKVLSERVYGIIPADKELDICT</sequence>
<evidence type="ECO:0000313" key="1">
    <source>
        <dbReference type="EMBL" id="GAH97487.1"/>
    </source>
</evidence>
<dbReference type="EMBL" id="BARU01049942">
    <property type="protein sequence ID" value="GAH97487.1"/>
    <property type="molecule type" value="Genomic_DNA"/>
</dbReference>
<accession>X1JTW1</accession>
<gene>
    <name evidence="1" type="ORF">S03H2_73136</name>
</gene>
<comment type="caution">
    <text evidence="1">The sequence shown here is derived from an EMBL/GenBank/DDBJ whole genome shotgun (WGS) entry which is preliminary data.</text>
</comment>
<name>X1JTW1_9ZZZZ</name>
<feature type="non-terminal residue" evidence="1">
    <location>
        <position position="1"/>
    </location>
</feature>
<protein>
    <submittedName>
        <fullName evidence="1">Uncharacterized protein</fullName>
    </submittedName>
</protein>
<organism evidence="1">
    <name type="scientific">marine sediment metagenome</name>
    <dbReference type="NCBI Taxonomy" id="412755"/>
    <lineage>
        <taxon>unclassified sequences</taxon>
        <taxon>metagenomes</taxon>
        <taxon>ecological metagenomes</taxon>
    </lineage>
</organism>
<proteinExistence type="predicted"/>
<reference evidence="1" key="1">
    <citation type="journal article" date="2014" name="Front. Microbiol.">
        <title>High frequency of phylogenetically diverse reductive dehalogenase-homologous genes in deep subseafloor sedimentary metagenomes.</title>
        <authorList>
            <person name="Kawai M."/>
            <person name="Futagami T."/>
            <person name="Toyoda A."/>
            <person name="Takaki Y."/>
            <person name="Nishi S."/>
            <person name="Hori S."/>
            <person name="Arai W."/>
            <person name="Tsubouchi T."/>
            <person name="Morono Y."/>
            <person name="Uchiyama I."/>
            <person name="Ito T."/>
            <person name="Fujiyama A."/>
            <person name="Inagaki F."/>
            <person name="Takami H."/>
        </authorList>
    </citation>
    <scope>NUCLEOTIDE SEQUENCE</scope>
    <source>
        <strain evidence="1">Expedition CK06-06</strain>
    </source>
</reference>